<accession>A0A0D2NDI6</accession>
<evidence type="ECO:0000313" key="2">
    <source>
        <dbReference type="Proteomes" id="UP000054270"/>
    </source>
</evidence>
<dbReference type="PROSITE" id="PS51257">
    <property type="entry name" value="PROKAR_LIPOPROTEIN"/>
    <property type="match status" value="1"/>
</dbReference>
<organism evidence="1 2">
    <name type="scientific">Hypholoma sublateritium (strain FD-334 SS-4)</name>
    <dbReference type="NCBI Taxonomy" id="945553"/>
    <lineage>
        <taxon>Eukaryota</taxon>
        <taxon>Fungi</taxon>
        <taxon>Dikarya</taxon>
        <taxon>Basidiomycota</taxon>
        <taxon>Agaricomycotina</taxon>
        <taxon>Agaricomycetes</taxon>
        <taxon>Agaricomycetidae</taxon>
        <taxon>Agaricales</taxon>
        <taxon>Agaricineae</taxon>
        <taxon>Strophariaceae</taxon>
        <taxon>Hypholoma</taxon>
    </lineage>
</organism>
<dbReference type="AlphaFoldDB" id="A0A0D2NDI6"/>
<evidence type="ECO:0000313" key="1">
    <source>
        <dbReference type="EMBL" id="KJA14661.1"/>
    </source>
</evidence>
<protein>
    <submittedName>
        <fullName evidence="1">Uncharacterized protein</fullName>
    </submittedName>
</protein>
<proteinExistence type="predicted"/>
<name>A0A0D2NDI6_HYPSF</name>
<sequence length="92" mass="10127">MISRACPDLQRPSSQGIAFSISLSCVCVRAAATGQAVHGTYVREIHCAAATGPLGRLSYQCAQANHHHHTHRPIFDVRIPGSLWFLWHILLL</sequence>
<dbReference type="Proteomes" id="UP000054270">
    <property type="component" value="Unassembled WGS sequence"/>
</dbReference>
<dbReference type="EMBL" id="KN817670">
    <property type="protein sequence ID" value="KJA14661.1"/>
    <property type="molecule type" value="Genomic_DNA"/>
</dbReference>
<keyword evidence="2" id="KW-1185">Reference proteome</keyword>
<gene>
    <name evidence="1" type="ORF">HYPSUDRAFT_220392</name>
</gene>
<reference evidence="2" key="1">
    <citation type="submission" date="2014-04" db="EMBL/GenBank/DDBJ databases">
        <title>Evolutionary Origins and Diversification of the Mycorrhizal Mutualists.</title>
        <authorList>
            <consortium name="DOE Joint Genome Institute"/>
            <consortium name="Mycorrhizal Genomics Consortium"/>
            <person name="Kohler A."/>
            <person name="Kuo A."/>
            <person name="Nagy L.G."/>
            <person name="Floudas D."/>
            <person name="Copeland A."/>
            <person name="Barry K.W."/>
            <person name="Cichocki N."/>
            <person name="Veneault-Fourrey C."/>
            <person name="LaButti K."/>
            <person name="Lindquist E.A."/>
            <person name="Lipzen A."/>
            <person name="Lundell T."/>
            <person name="Morin E."/>
            <person name="Murat C."/>
            <person name="Riley R."/>
            <person name="Ohm R."/>
            <person name="Sun H."/>
            <person name="Tunlid A."/>
            <person name="Henrissat B."/>
            <person name="Grigoriev I.V."/>
            <person name="Hibbett D.S."/>
            <person name="Martin F."/>
        </authorList>
    </citation>
    <scope>NUCLEOTIDE SEQUENCE [LARGE SCALE GENOMIC DNA]</scope>
    <source>
        <strain evidence="2">FD-334 SS-4</strain>
    </source>
</reference>